<evidence type="ECO:0000256" key="7">
    <source>
        <dbReference type="ARBA" id="ARBA00022842"/>
    </source>
</evidence>
<dbReference type="OrthoDB" id="635146at2"/>
<keyword evidence="3" id="KW-0540">Nuclease</keyword>
<evidence type="ECO:0000256" key="2">
    <source>
        <dbReference type="ARBA" id="ARBA00001946"/>
    </source>
</evidence>
<keyword evidence="5" id="KW-0227">DNA damage</keyword>
<evidence type="ECO:0000256" key="5">
    <source>
        <dbReference type="ARBA" id="ARBA00022763"/>
    </source>
</evidence>
<feature type="transmembrane region" description="Helical" evidence="9">
    <location>
        <begin position="45"/>
        <end position="64"/>
    </location>
</feature>
<organism evidence="11 12">
    <name type="scientific">Bacteroides graminisolvens DSM 19988 = JCM 15093</name>
    <dbReference type="NCBI Taxonomy" id="1121097"/>
    <lineage>
        <taxon>Bacteria</taxon>
        <taxon>Pseudomonadati</taxon>
        <taxon>Bacteroidota</taxon>
        <taxon>Bacteroidia</taxon>
        <taxon>Bacteroidales</taxon>
        <taxon>Bacteroidaceae</taxon>
        <taxon>Bacteroides</taxon>
    </lineage>
</organism>
<evidence type="ECO:0000256" key="1">
    <source>
        <dbReference type="ARBA" id="ARBA00001936"/>
    </source>
</evidence>
<dbReference type="CDD" id="cd09084">
    <property type="entry name" value="EEP-2"/>
    <property type="match status" value="1"/>
</dbReference>
<comment type="cofactor">
    <cofactor evidence="2">
        <name>Mg(2+)</name>
        <dbReference type="ChEBI" id="CHEBI:18420"/>
    </cofactor>
</comment>
<keyword evidence="9" id="KW-1133">Transmembrane helix</keyword>
<sequence length="363" mass="41894">MKHIGKYVSYLILAINLLFIALLWLSAYSPHITPDVHPIESCLGLTFPIFILVNSCFLFFWLIVKYKFAILPLVGFLFCYPQIRTYMPINFQSDSIPPKSIKLLSYNVMGFNGLRLEEGENKILNYLKDSEADIICLQEYNATTDRSLLTQRMIDRALKEYKYKNILNVGEKSSSNKIACYSKYPILSSRVLHYESSYNGSVNYEIKIDQDTVTLINNHLESNKLTKEDKVIYEEMIKSPEADKVKNGLRQLIKKLAEASAIRAPQARAIEEEINSSQHKYVIVCGDFNDTPISYVHRIIARNLNDAFTESGRGFGVSYNQNKFFFRIDNILLSKNLKAYNCTVDRSIKESDHYPIWCYISKE</sequence>
<dbReference type="SUPFAM" id="SSF56219">
    <property type="entry name" value="DNase I-like"/>
    <property type="match status" value="1"/>
</dbReference>
<evidence type="ECO:0000256" key="9">
    <source>
        <dbReference type="SAM" id="Phobius"/>
    </source>
</evidence>
<dbReference type="GO" id="GO:0046872">
    <property type="term" value="F:metal ion binding"/>
    <property type="evidence" value="ECO:0007669"/>
    <property type="project" value="UniProtKB-KW"/>
</dbReference>
<dbReference type="EMBL" id="BAJS01000004">
    <property type="protein sequence ID" value="GAK36080.1"/>
    <property type="molecule type" value="Genomic_DNA"/>
</dbReference>
<evidence type="ECO:0000313" key="11">
    <source>
        <dbReference type="EMBL" id="GAK36080.1"/>
    </source>
</evidence>
<dbReference type="Pfam" id="PF03372">
    <property type="entry name" value="Exo_endo_phos"/>
    <property type="match status" value="1"/>
</dbReference>
<keyword evidence="7" id="KW-0460">Magnesium</keyword>
<dbReference type="GO" id="GO:0016787">
    <property type="term" value="F:hydrolase activity"/>
    <property type="evidence" value="ECO:0007669"/>
    <property type="project" value="UniProtKB-KW"/>
</dbReference>
<dbReference type="AlphaFoldDB" id="A0A069D163"/>
<evidence type="ECO:0000256" key="8">
    <source>
        <dbReference type="ARBA" id="ARBA00023204"/>
    </source>
</evidence>
<evidence type="ECO:0000259" key="10">
    <source>
        <dbReference type="Pfam" id="PF03372"/>
    </source>
</evidence>
<comment type="caution">
    <text evidence="11">The sequence shown here is derived from an EMBL/GenBank/DDBJ whole genome shotgun (WGS) entry which is preliminary data.</text>
</comment>
<keyword evidence="12" id="KW-1185">Reference proteome</keyword>
<keyword evidence="9" id="KW-0812">Transmembrane</keyword>
<reference evidence="11 12" key="1">
    <citation type="journal article" date="2015" name="Microbes Environ.">
        <title>Distribution and evolution of nitrogen fixation genes in the phylum bacteroidetes.</title>
        <authorList>
            <person name="Inoue J."/>
            <person name="Oshima K."/>
            <person name="Suda W."/>
            <person name="Sakamoto M."/>
            <person name="Iino T."/>
            <person name="Noda S."/>
            <person name="Hongoh Y."/>
            <person name="Hattori M."/>
            <person name="Ohkuma M."/>
        </authorList>
    </citation>
    <scope>NUCLEOTIDE SEQUENCE [LARGE SCALE GENOMIC DNA]</scope>
    <source>
        <strain evidence="11 12">JCM 15093</strain>
    </source>
</reference>
<dbReference type="PANTHER" id="PTHR15822:SF4">
    <property type="entry name" value="TYROSYL-DNA PHOSPHODIESTERASE 2"/>
    <property type="match status" value="1"/>
</dbReference>
<feature type="domain" description="Endonuclease/exonuclease/phosphatase" evidence="10">
    <location>
        <begin position="104"/>
        <end position="353"/>
    </location>
</feature>
<evidence type="ECO:0000256" key="4">
    <source>
        <dbReference type="ARBA" id="ARBA00022723"/>
    </source>
</evidence>
<proteinExistence type="predicted"/>
<dbReference type="GO" id="GO:0006281">
    <property type="term" value="P:DNA repair"/>
    <property type="evidence" value="ECO:0007669"/>
    <property type="project" value="UniProtKB-KW"/>
</dbReference>
<keyword evidence="9" id="KW-0472">Membrane</keyword>
<comment type="cofactor">
    <cofactor evidence="1">
        <name>Mn(2+)</name>
        <dbReference type="ChEBI" id="CHEBI:29035"/>
    </cofactor>
</comment>
<dbReference type="InterPro" id="IPR051547">
    <property type="entry name" value="TDP2-like"/>
</dbReference>
<name>A0A069D163_9BACE</name>
<dbReference type="InterPro" id="IPR036691">
    <property type="entry name" value="Endo/exonu/phosph_ase_sf"/>
</dbReference>
<dbReference type="RefSeq" id="WP_024996069.1">
    <property type="nucleotide sequence ID" value="NZ_ATZI01000001.1"/>
</dbReference>
<dbReference type="eggNOG" id="COG0708">
    <property type="taxonomic scope" value="Bacteria"/>
</dbReference>
<evidence type="ECO:0000256" key="3">
    <source>
        <dbReference type="ARBA" id="ARBA00022722"/>
    </source>
</evidence>
<dbReference type="GO" id="GO:0004519">
    <property type="term" value="F:endonuclease activity"/>
    <property type="evidence" value="ECO:0007669"/>
    <property type="project" value="UniProtKB-KW"/>
</dbReference>
<evidence type="ECO:0000313" key="12">
    <source>
        <dbReference type="Proteomes" id="UP000027601"/>
    </source>
</evidence>
<dbReference type="Gene3D" id="3.60.10.10">
    <property type="entry name" value="Endonuclease/exonuclease/phosphatase"/>
    <property type="match status" value="1"/>
</dbReference>
<keyword evidence="4" id="KW-0479">Metal-binding</keyword>
<dbReference type="PANTHER" id="PTHR15822">
    <property type="entry name" value="TRAF AND TNF RECEPTOR-ASSOCIATED PROTEIN"/>
    <property type="match status" value="1"/>
</dbReference>
<protein>
    <submittedName>
        <fullName evidence="11">AP endonuclease domain protein</fullName>
    </submittedName>
</protein>
<keyword evidence="6" id="KW-0378">Hydrolase</keyword>
<dbReference type="Proteomes" id="UP000027601">
    <property type="component" value="Unassembled WGS sequence"/>
</dbReference>
<keyword evidence="8" id="KW-0234">DNA repair</keyword>
<gene>
    <name evidence="11" type="ORF">JCM15093_1215</name>
</gene>
<feature type="transmembrane region" description="Helical" evidence="9">
    <location>
        <begin position="7"/>
        <end position="25"/>
    </location>
</feature>
<keyword evidence="11" id="KW-0255">Endonuclease</keyword>
<dbReference type="InterPro" id="IPR005135">
    <property type="entry name" value="Endo/exonuclease/phosphatase"/>
</dbReference>
<dbReference type="STRING" id="1121097.GCA_000428125_00014"/>
<accession>A0A069D163</accession>
<evidence type="ECO:0000256" key="6">
    <source>
        <dbReference type="ARBA" id="ARBA00022801"/>
    </source>
</evidence>